<evidence type="ECO:0000256" key="1">
    <source>
        <dbReference type="ARBA" id="ARBA00001917"/>
    </source>
</evidence>
<dbReference type="AlphaFoldDB" id="A0A9N8HNU1"/>
<dbReference type="PRINTS" id="PR00369">
    <property type="entry name" value="FLAVODOXIN"/>
</dbReference>
<dbReference type="PROSITE" id="PS51384">
    <property type="entry name" value="FAD_FR"/>
    <property type="match status" value="1"/>
</dbReference>
<dbReference type="InterPro" id="IPR003097">
    <property type="entry name" value="CysJ-like_FAD-binding"/>
</dbReference>
<evidence type="ECO:0000256" key="6">
    <source>
        <dbReference type="ARBA" id="ARBA00022857"/>
    </source>
</evidence>
<dbReference type="Gene3D" id="1.20.990.10">
    <property type="entry name" value="NADPH-cytochrome p450 Reductase, Chain A, domain 3"/>
    <property type="match status" value="1"/>
</dbReference>
<keyword evidence="13" id="KW-1185">Reference proteome</keyword>
<sequence>MMMYLRGGIRPAAARMLLHRRPLSFLCSRAASPLATSSSSFSLSTRPTTASSACTGTIRSSSRIRQLALQIVVGQRQRRLFSTISNNSSGSVKELPVKILYGTQGGTAQLFAMQLAEALEEVAPDIEVTIEGLHENSPDSVLQPGQALHVLLSSTAGVGEPPDNARDFWKWLSSQESDNLKGVDFCVFGLGNQKAHPNHYNVIGKGLDKKLHKLGANRVFALGLGDDGDCLEDDYDTWMESFLQAVYKGGGDSEEKVKGDASANETTATQPPAPASSVVVEDPTVTMQACTGAKEGNGGKRLISAKHGRLRLAPSGTDVSRDDLLHLDAPFYIPNTTRMPVVSNRPLNPNAGENGLYEMRVSLERDWGNTFQYETGDHLMVYPQNSQAMIEGVLERLDVDPHVVIQAPENEDPKKPYPHPTGITLTETLRHCVDLCALPSPNVARLLLGRSQIDYKHEIAMPRRNILDLMADESAPRKFALEEILYNMVPMKPRYYSIASSSLVHPEQVYLVYRPVQFTNNRGQLRMGVCTSFLKNMMGKHDAILDDEYNLGGAVTPPSSHLVAAVNSNPSFRLPSERQTPVLFVAGGCGVAPIRAFLEERIHLASENNHRPFGEGYLFLGFRSPGDAPYKSMVQLAFQIGAISNVHITYNSGCGEGLNAQLLGNSDVRAHTSCGLVSDAIGEHSEQLYSFFERGGHTFICGGARLFGVAIENQVHQLLQNHGDLSESAATEYLQGMLADGRFNEDLSD</sequence>
<accession>A0A9N8HNU1</accession>
<dbReference type="GO" id="GO:0005829">
    <property type="term" value="C:cytosol"/>
    <property type="evidence" value="ECO:0007669"/>
    <property type="project" value="TreeGrafter"/>
</dbReference>
<evidence type="ECO:0000256" key="3">
    <source>
        <dbReference type="ARBA" id="ARBA00022630"/>
    </source>
</evidence>
<dbReference type="OrthoDB" id="1856718at2759"/>
<feature type="domain" description="Flavodoxin-like" evidence="10">
    <location>
        <begin position="97"/>
        <end position="243"/>
    </location>
</feature>
<dbReference type="InterPro" id="IPR039261">
    <property type="entry name" value="FNR_nucleotide-bd"/>
</dbReference>
<evidence type="ECO:0000256" key="2">
    <source>
        <dbReference type="ARBA" id="ARBA00001974"/>
    </source>
</evidence>
<proteinExistence type="predicted"/>
<dbReference type="SUPFAM" id="SSF52218">
    <property type="entry name" value="Flavoproteins"/>
    <property type="match status" value="1"/>
</dbReference>
<evidence type="ECO:0000313" key="13">
    <source>
        <dbReference type="Proteomes" id="UP001153069"/>
    </source>
</evidence>
<dbReference type="InterPro" id="IPR001709">
    <property type="entry name" value="Flavoprot_Pyr_Nucl_cyt_Rdtase"/>
</dbReference>
<evidence type="ECO:0000256" key="8">
    <source>
        <dbReference type="ARBA" id="ARBA00023797"/>
    </source>
</evidence>
<dbReference type="Gene3D" id="3.40.50.360">
    <property type="match status" value="1"/>
</dbReference>
<dbReference type="SUPFAM" id="SSF63380">
    <property type="entry name" value="Riboflavin synthase domain-like"/>
    <property type="match status" value="1"/>
</dbReference>
<dbReference type="InterPro" id="IPR017938">
    <property type="entry name" value="Riboflavin_synthase-like_b-brl"/>
</dbReference>
<dbReference type="InterPro" id="IPR008254">
    <property type="entry name" value="Flavodoxin/NO_synth"/>
</dbReference>
<dbReference type="EMBL" id="CAICTM010001022">
    <property type="protein sequence ID" value="CAB9519537.1"/>
    <property type="molecule type" value="Genomic_DNA"/>
</dbReference>
<evidence type="ECO:0000256" key="5">
    <source>
        <dbReference type="ARBA" id="ARBA00022827"/>
    </source>
</evidence>
<dbReference type="Gene3D" id="2.40.30.10">
    <property type="entry name" value="Translation factors"/>
    <property type="match status" value="1"/>
</dbReference>
<keyword evidence="5" id="KW-0274">FAD</keyword>
<dbReference type="Pfam" id="PF00667">
    <property type="entry name" value="FAD_binding_1"/>
    <property type="match status" value="2"/>
</dbReference>
<dbReference type="SUPFAM" id="SSF52343">
    <property type="entry name" value="Ferredoxin reductase-like, C-terminal NADP-linked domain"/>
    <property type="match status" value="1"/>
</dbReference>
<dbReference type="InterPro" id="IPR017927">
    <property type="entry name" value="FAD-bd_FR_type"/>
</dbReference>
<dbReference type="InterPro" id="IPR029039">
    <property type="entry name" value="Flavoprotein-like_sf"/>
</dbReference>
<name>A0A9N8HNU1_9STRA</name>
<dbReference type="PANTHER" id="PTHR19384">
    <property type="entry name" value="NITRIC OXIDE SYNTHASE-RELATED"/>
    <property type="match status" value="1"/>
</dbReference>
<dbReference type="InterPro" id="IPR023173">
    <property type="entry name" value="NADPH_Cyt_P450_Rdtase_alpha"/>
</dbReference>
<keyword evidence="4" id="KW-0288">FMN</keyword>
<evidence type="ECO:0000313" key="12">
    <source>
        <dbReference type="EMBL" id="CAB9519537.1"/>
    </source>
</evidence>
<dbReference type="Gene3D" id="3.40.50.80">
    <property type="entry name" value="Nucleotide-binding domain of ferredoxin-NADP reductase (FNR) module"/>
    <property type="match status" value="1"/>
</dbReference>
<dbReference type="Pfam" id="PF00258">
    <property type="entry name" value="Flavodoxin_1"/>
    <property type="match status" value="1"/>
</dbReference>
<evidence type="ECO:0000259" key="11">
    <source>
        <dbReference type="PROSITE" id="PS51384"/>
    </source>
</evidence>
<reference evidence="12" key="1">
    <citation type="submission" date="2020-06" db="EMBL/GenBank/DDBJ databases">
        <authorList>
            <consortium name="Plant Systems Biology data submission"/>
        </authorList>
    </citation>
    <scope>NUCLEOTIDE SEQUENCE</scope>
    <source>
        <strain evidence="12">D6</strain>
    </source>
</reference>
<protein>
    <recommendedName>
        <fullName evidence="8">NADPH--hemoprotein reductase</fullName>
        <ecNumber evidence="8">1.6.2.4</ecNumber>
    </recommendedName>
</protein>
<evidence type="ECO:0000256" key="4">
    <source>
        <dbReference type="ARBA" id="ARBA00022643"/>
    </source>
</evidence>
<keyword evidence="6" id="KW-0521">NADP</keyword>
<dbReference type="PANTHER" id="PTHR19384:SF17">
    <property type="entry name" value="NADPH--CYTOCHROME P450 REDUCTASE"/>
    <property type="match status" value="1"/>
</dbReference>
<dbReference type="PROSITE" id="PS50902">
    <property type="entry name" value="FLAVODOXIN_LIKE"/>
    <property type="match status" value="1"/>
</dbReference>
<keyword evidence="3" id="KW-0285">Flavoprotein</keyword>
<dbReference type="GO" id="GO:0050660">
    <property type="term" value="F:flavin adenine dinucleotide binding"/>
    <property type="evidence" value="ECO:0007669"/>
    <property type="project" value="TreeGrafter"/>
</dbReference>
<dbReference type="PRINTS" id="PR00371">
    <property type="entry name" value="FPNCR"/>
</dbReference>
<feature type="domain" description="FAD-binding FR-type" evidence="11">
    <location>
        <begin position="334"/>
        <end position="575"/>
    </location>
</feature>
<feature type="region of interest" description="Disordered" evidence="9">
    <location>
        <begin position="250"/>
        <end position="277"/>
    </location>
</feature>
<keyword evidence="7" id="KW-0560">Oxidoreductase</keyword>
<evidence type="ECO:0000259" key="10">
    <source>
        <dbReference type="PROSITE" id="PS50902"/>
    </source>
</evidence>
<dbReference type="GO" id="GO:0003958">
    <property type="term" value="F:NADPH-hemoprotein reductase activity"/>
    <property type="evidence" value="ECO:0007669"/>
    <property type="project" value="UniProtKB-EC"/>
</dbReference>
<comment type="caution">
    <text evidence="12">The sequence shown here is derived from an EMBL/GenBank/DDBJ whole genome shotgun (WGS) entry which is preliminary data.</text>
</comment>
<evidence type="ECO:0000256" key="7">
    <source>
        <dbReference type="ARBA" id="ARBA00023002"/>
    </source>
</evidence>
<dbReference type="InterPro" id="IPR001094">
    <property type="entry name" value="Flavdoxin-like"/>
</dbReference>
<dbReference type="GO" id="GO:0010181">
    <property type="term" value="F:FMN binding"/>
    <property type="evidence" value="ECO:0007669"/>
    <property type="project" value="InterPro"/>
</dbReference>
<dbReference type="EC" id="1.6.2.4" evidence="8"/>
<gene>
    <name evidence="12" type="ORF">SEMRO_1024_G232680.1</name>
</gene>
<dbReference type="Proteomes" id="UP001153069">
    <property type="component" value="Unassembled WGS sequence"/>
</dbReference>
<organism evidence="12 13">
    <name type="scientific">Seminavis robusta</name>
    <dbReference type="NCBI Taxonomy" id="568900"/>
    <lineage>
        <taxon>Eukaryota</taxon>
        <taxon>Sar</taxon>
        <taxon>Stramenopiles</taxon>
        <taxon>Ochrophyta</taxon>
        <taxon>Bacillariophyta</taxon>
        <taxon>Bacillariophyceae</taxon>
        <taxon>Bacillariophycidae</taxon>
        <taxon>Naviculales</taxon>
        <taxon>Naviculaceae</taxon>
        <taxon>Seminavis</taxon>
    </lineage>
</organism>
<comment type="cofactor">
    <cofactor evidence="1">
        <name>FMN</name>
        <dbReference type="ChEBI" id="CHEBI:58210"/>
    </cofactor>
</comment>
<evidence type="ECO:0000256" key="9">
    <source>
        <dbReference type="SAM" id="MobiDB-lite"/>
    </source>
</evidence>
<comment type="cofactor">
    <cofactor evidence="2">
        <name>FAD</name>
        <dbReference type="ChEBI" id="CHEBI:57692"/>
    </cofactor>
</comment>